<gene>
    <name evidence="1" type="ORF">GA424_25780</name>
</gene>
<dbReference type="EMBL" id="WDEH01000085">
    <property type="protein sequence ID" value="KAB6129268.1"/>
    <property type="molecule type" value="Genomic_DNA"/>
</dbReference>
<proteinExistence type="predicted"/>
<comment type="caution">
    <text evidence="1">The sequence shown here is derived from an EMBL/GenBank/DDBJ whole genome shotgun (WGS) entry which is preliminary data.</text>
</comment>
<name>A0A414G9F4_9BACE</name>
<reference evidence="1 2" key="1">
    <citation type="journal article" date="2019" name="Nat. Med.">
        <title>A library of human gut bacterial isolates paired with longitudinal multiomics data enables mechanistic microbiome research.</title>
        <authorList>
            <person name="Poyet M."/>
            <person name="Groussin M."/>
            <person name="Gibbons S.M."/>
            <person name="Avila-Pacheco J."/>
            <person name="Jiang X."/>
            <person name="Kearney S.M."/>
            <person name="Perrotta A.R."/>
            <person name="Berdy B."/>
            <person name="Zhao S."/>
            <person name="Lieberman T.D."/>
            <person name="Swanson P.K."/>
            <person name="Smith M."/>
            <person name="Roesemann S."/>
            <person name="Alexander J.E."/>
            <person name="Rich S.A."/>
            <person name="Livny J."/>
            <person name="Vlamakis H."/>
            <person name="Clish C."/>
            <person name="Bullock K."/>
            <person name="Deik A."/>
            <person name="Scott J."/>
            <person name="Pierce K.A."/>
            <person name="Xavier R.J."/>
            <person name="Alm E.J."/>
        </authorList>
    </citation>
    <scope>NUCLEOTIDE SEQUENCE [LARGE SCALE GENOMIC DNA]</scope>
    <source>
        <strain evidence="1 2">BIOML-A62</strain>
    </source>
</reference>
<evidence type="ECO:0000313" key="2">
    <source>
        <dbReference type="Proteomes" id="UP000487596"/>
    </source>
</evidence>
<dbReference type="Proteomes" id="UP000487596">
    <property type="component" value="Unassembled WGS sequence"/>
</dbReference>
<organism evidence="1 2">
    <name type="scientific">Bacteroides xylanisolvens</name>
    <dbReference type="NCBI Taxonomy" id="371601"/>
    <lineage>
        <taxon>Bacteria</taxon>
        <taxon>Pseudomonadati</taxon>
        <taxon>Bacteroidota</taxon>
        <taxon>Bacteroidia</taxon>
        <taxon>Bacteroidales</taxon>
        <taxon>Bacteroidaceae</taxon>
        <taxon>Bacteroides</taxon>
    </lineage>
</organism>
<evidence type="ECO:0000313" key="1">
    <source>
        <dbReference type="EMBL" id="KAB6129268.1"/>
    </source>
</evidence>
<dbReference type="AlphaFoldDB" id="A0A414G9F4"/>
<protein>
    <submittedName>
        <fullName evidence="1">Uncharacterized protein</fullName>
    </submittedName>
</protein>
<accession>A0A414G9F4</accession>
<sequence length="182" mass="21359">MIYIILIIGYIVCFLFEVGEWVYMTSPCFALGVWYAENESRFSVFIHQYKYRILVVLMIVFMCSWRSYFLRMLHVTYSLQTFNGIISCTISALVLVGVIIITLETCKLLFLTRYHLPDYSFEIYLSQCISISFVTHYMNQSTSNTMFTIANFQCVVYAVFMTGILAFLFHLIINKIQKYVSK</sequence>